<evidence type="ECO:0000313" key="3">
    <source>
        <dbReference type="Proteomes" id="UP000002985"/>
    </source>
</evidence>
<keyword evidence="3" id="KW-1185">Reference proteome</keyword>
<protein>
    <submittedName>
        <fullName evidence="2">Uncharacterized protein</fullName>
    </submittedName>
</protein>
<dbReference type="EMBL" id="BAFH01000003">
    <property type="protein sequence ID" value="GAB62683.1"/>
    <property type="molecule type" value="Genomic_DNA"/>
</dbReference>
<evidence type="ECO:0000256" key="1">
    <source>
        <dbReference type="SAM" id="MobiDB-lite"/>
    </source>
</evidence>
<evidence type="ECO:0000313" key="2">
    <source>
        <dbReference type="EMBL" id="GAB62683.1"/>
    </source>
</evidence>
<dbReference type="Proteomes" id="UP000002985">
    <property type="component" value="Unassembled WGS sequence"/>
</dbReference>
<accession>I3ILT8</accession>
<gene>
    <name evidence="2" type="ORF">KSU1_C1087</name>
</gene>
<dbReference type="STRING" id="247490.KSU1_C1087"/>
<dbReference type="AlphaFoldDB" id="I3ILT8"/>
<reference evidence="2 3" key="1">
    <citation type="journal article" date="2012" name="FEBS Lett.">
        <title>Anammox organism KSU-1 expresses a NirK-type copper-containing nitrite reductase instead of a NirS-type with cytochrome cd1.</title>
        <authorList>
            <person name="Hira D."/>
            <person name="Toh H."/>
            <person name="Migita C.T."/>
            <person name="Okubo H."/>
            <person name="Nishiyama T."/>
            <person name="Hattori M."/>
            <person name="Furukawa K."/>
            <person name="Fujii T."/>
        </authorList>
    </citation>
    <scope>NUCLEOTIDE SEQUENCE [LARGE SCALE GENOMIC DNA]</scope>
</reference>
<name>I3ILT8_9BACT</name>
<proteinExistence type="predicted"/>
<feature type="region of interest" description="Disordered" evidence="1">
    <location>
        <begin position="76"/>
        <end position="98"/>
    </location>
</feature>
<sequence length="98" mass="11168">MFGIEKIEGLKKEIMNEYHKSFMKMAALFNDVLIERKPQGLEPLSGMKEIFERNIKICESAFKEIKMVIEMIENKEVTNNGNGKAPDSANAESQKLSD</sequence>
<comment type="caution">
    <text evidence="2">The sequence shown here is derived from an EMBL/GenBank/DDBJ whole genome shotgun (WGS) entry which is preliminary data.</text>
</comment>
<organism evidence="2 3">
    <name type="scientific">Candidatus Jettenia caeni</name>
    <dbReference type="NCBI Taxonomy" id="247490"/>
    <lineage>
        <taxon>Bacteria</taxon>
        <taxon>Pseudomonadati</taxon>
        <taxon>Planctomycetota</taxon>
        <taxon>Candidatus Brocadiia</taxon>
        <taxon>Candidatus Brocadiales</taxon>
        <taxon>Candidatus Brocadiaceae</taxon>
        <taxon>Candidatus Jettenia</taxon>
    </lineage>
</organism>